<dbReference type="EMBL" id="AP019376">
    <property type="protein sequence ID" value="BBH87572.1"/>
    <property type="molecule type" value="Genomic_DNA"/>
</dbReference>
<comment type="similarity">
    <text evidence="1">To bacterial alkanal monooxygenase alpha and beta chains.</text>
</comment>
<dbReference type="InterPro" id="IPR019949">
    <property type="entry name" value="CmoO-like"/>
</dbReference>
<organism evidence="3">
    <name type="scientific">Thermosporothrix sp. COM3</name>
    <dbReference type="NCBI Taxonomy" id="2490863"/>
    <lineage>
        <taxon>Bacteria</taxon>
        <taxon>Bacillati</taxon>
        <taxon>Chloroflexota</taxon>
        <taxon>Ktedonobacteria</taxon>
        <taxon>Ktedonobacterales</taxon>
        <taxon>Thermosporotrichaceae</taxon>
        <taxon>Thermosporothrix</taxon>
    </lineage>
</organism>
<evidence type="ECO:0000259" key="2">
    <source>
        <dbReference type="Pfam" id="PF00296"/>
    </source>
</evidence>
<dbReference type="InterPro" id="IPR011251">
    <property type="entry name" value="Luciferase-like_dom"/>
</dbReference>
<dbReference type="Pfam" id="PF00296">
    <property type="entry name" value="Bac_luciferase"/>
    <property type="match status" value="1"/>
</dbReference>
<sequence>MKLSVLDQLPVYTEAAQAVRESVALAQAVEQLGYTRFWVAEHHSDPVMACASPEVLVAAIAAQTSSIQVGSGGVMLPYYSSLKVAETFRLLHALYPGRIDLGIGQGPGASAEAMAALKRGVDEPYDQQIRALLHFLTATDSTVRAMPEGCGAPRVWLLGGGTKSVELAASLGLSYCFAQFIQKRCFPEVMQTYRAHFRPSALQAEPCASLAVRVICAEEEAEAHRLARVFWLTAIRAQRALPCERLPALDEALRYEYDEQDQAFLREHELLMVAGTPEQVRTRLLKLADIYAVDELVVLTICPDYTARVRSYELLAWAFAL</sequence>
<protein>
    <recommendedName>
        <fullName evidence="2">Luciferase-like domain-containing protein</fullName>
    </recommendedName>
</protein>
<dbReference type="SUPFAM" id="SSF51679">
    <property type="entry name" value="Bacterial luciferase-like"/>
    <property type="match status" value="1"/>
</dbReference>
<dbReference type="PANTHER" id="PTHR30137">
    <property type="entry name" value="LUCIFERASE-LIKE MONOOXYGENASE"/>
    <property type="match status" value="1"/>
</dbReference>
<reference evidence="3" key="1">
    <citation type="submission" date="2018-12" db="EMBL/GenBank/DDBJ databases">
        <title>Novel natural products biosynthetic potential of the class Ktedonobacteria.</title>
        <authorList>
            <person name="Zheng Y."/>
            <person name="Saitou A."/>
            <person name="Wang C.M."/>
            <person name="Toyoda A."/>
            <person name="Minakuchi Y."/>
            <person name="Sekiguchi Y."/>
            <person name="Ueda K."/>
            <person name="Takano H."/>
            <person name="Sakai Y."/>
            <person name="Yokota A."/>
            <person name="Yabe S."/>
        </authorList>
    </citation>
    <scope>NUCLEOTIDE SEQUENCE</scope>
    <source>
        <strain evidence="3">COM3</strain>
    </source>
</reference>
<dbReference type="GO" id="GO:0005829">
    <property type="term" value="C:cytosol"/>
    <property type="evidence" value="ECO:0007669"/>
    <property type="project" value="TreeGrafter"/>
</dbReference>
<feature type="domain" description="Luciferase-like" evidence="2">
    <location>
        <begin position="8"/>
        <end position="290"/>
    </location>
</feature>
<dbReference type="Gene3D" id="3.20.20.30">
    <property type="entry name" value="Luciferase-like domain"/>
    <property type="match status" value="1"/>
</dbReference>
<evidence type="ECO:0000256" key="1">
    <source>
        <dbReference type="ARBA" id="ARBA00007789"/>
    </source>
</evidence>
<gene>
    <name evidence="3" type="primary">ywcH</name>
    <name evidence="3" type="ORF">KTC_23230</name>
</gene>
<dbReference type="NCBIfam" id="TIGR03558">
    <property type="entry name" value="oxido_grp_1"/>
    <property type="match status" value="1"/>
</dbReference>
<dbReference type="InterPro" id="IPR036661">
    <property type="entry name" value="Luciferase-like_sf"/>
</dbReference>
<dbReference type="GO" id="GO:0016705">
    <property type="term" value="F:oxidoreductase activity, acting on paired donors, with incorporation or reduction of molecular oxygen"/>
    <property type="evidence" value="ECO:0007669"/>
    <property type="project" value="InterPro"/>
</dbReference>
<dbReference type="CDD" id="cd00347">
    <property type="entry name" value="Flavin_utilizing_monoxygenases"/>
    <property type="match status" value="1"/>
</dbReference>
<dbReference type="AlphaFoldDB" id="A0A455SKZ2"/>
<accession>A0A455SKZ2</accession>
<dbReference type="PANTHER" id="PTHR30137:SF20">
    <property type="entry name" value="N-ACETYL-S-ALKYLCYSTEINE MONOOXYGENASE"/>
    <property type="match status" value="1"/>
</dbReference>
<name>A0A455SKZ2_9CHLR</name>
<evidence type="ECO:0000313" key="3">
    <source>
        <dbReference type="EMBL" id="BBH87572.1"/>
    </source>
</evidence>
<proteinExistence type="predicted"/>
<dbReference type="InterPro" id="IPR050766">
    <property type="entry name" value="Bact_Lucif_Oxidored"/>
</dbReference>